<keyword evidence="1" id="KW-1133">Transmembrane helix</keyword>
<dbReference type="PANTHER" id="PTHR21229">
    <property type="entry name" value="LUNG SEVEN TRANSMEMBRANE RECEPTOR"/>
    <property type="match status" value="1"/>
</dbReference>
<comment type="caution">
    <text evidence="4">The sequence shown here is derived from an EMBL/GenBank/DDBJ whole genome shotgun (WGS) entry which is preliminary data.</text>
</comment>
<dbReference type="GO" id="GO:0005794">
    <property type="term" value="C:Golgi apparatus"/>
    <property type="evidence" value="ECO:0007669"/>
    <property type="project" value="TreeGrafter"/>
</dbReference>
<sequence>MHLKDLKLIFIGFMIIKLCDARKHHLEVRDDRRRYIELTTFGFFKGGTLDVRLENFKIKKDQENELFGLSLDKTLTDAMNPYLDAHQDRCILEELAANQRSGPIVYFVMDLKNLNVKVTCSRDWQTIIFNDRAKLPMYKRQSSYESDFQTPNRKREALPVEYGCNQVPIVIPITVKHSGEFNLYSMSFAMIFSTQAEEGLYNLCFHACPNYNDRDSFNLEFDVDIEENNQGNYLSAGEMPLPALYSMMSILFFLSGLFWIFILRKS</sequence>
<keyword evidence="1" id="KW-0812">Transmembrane</keyword>
<keyword evidence="1" id="KW-0472">Membrane</keyword>
<dbReference type="OrthoDB" id="29657at2759"/>
<dbReference type="AlphaFoldDB" id="A0A9Q0MME6"/>
<name>A0A9Q0MME6_9DIPT</name>
<dbReference type="InterPro" id="IPR009637">
    <property type="entry name" value="GPR107/GPR108-like"/>
</dbReference>
<evidence type="ECO:0000259" key="3">
    <source>
        <dbReference type="PROSITE" id="PS50866"/>
    </source>
</evidence>
<feature type="non-terminal residue" evidence="4">
    <location>
        <position position="1"/>
    </location>
</feature>
<dbReference type="Proteomes" id="UP001151699">
    <property type="component" value="Unassembled WGS sequence"/>
</dbReference>
<evidence type="ECO:0000313" key="5">
    <source>
        <dbReference type="Proteomes" id="UP001151699"/>
    </source>
</evidence>
<evidence type="ECO:0000256" key="2">
    <source>
        <dbReference type="SAM" id="SignalP"/>
    </source>
</evidence>
<organism evidence="4 5">
    <name type="scientific">Pseudolycoriella hygida</name>
    <dbReference type="NCBI Taxonomy" id="35572"/>
    <lineage>
        <taxon>Eukaryota</taxon>
        <taxon>Metazoa</taxon>
        <taxon>Ecdysozoa</taxon>
        <taxon>Arthropoda</taxon>
        <taxon>Hexapoda</taxon>
        <taxon>Insecta</taxon>
        <taxon>Pterygota</taxon>
        <taxon>Neoptera</taxon>
        <taxon>Endopterygota</taxon>
        <taxon>Diptera</taxon>
        <taxon>Nematocera</taxon>
        <taxon>Sciaroidea</taxon>
        <taxon>Sciaridae</taxon>
        <taxon>Pseudolycoriella</taxon>
    </lineage>
</organism>
<dbReference type="PANTHER" id="PTHR21229:SF2">
    <property type="entry name" value="RE59932P"/>
    <property type="match status" value="1"/>
</dbReference>
<gene>
    <name evidence="4" type="primary">Gpr107_0</name>
    <name evidence="4" type="ORF">Bhyg_16814</name>
</gene>
<dbReference type="PROSITE" id="PS50866">
    <property type="entry name" value="GOLD"/>
    <property type="match status" value="1"/>
</dbReference>
<reference evidence="4" key="1">
    <citation type="submission" date="2022-07" db="EMBL/GenBank/DDBJ databases">
        <authorList>
            <person name="Trinca V."/>
            <person name="Uliana J.V.C."/>
            <person name="Torres T.T."/>
            <person name="Ward R.J."/>
            <person name="Monesi N."/>
        </authorList>
    </citation>
    <scope>NUCLEOTIDE SEQUENCE</scope>
    <source>
        <strain evidence="4">HSMRA1968</strain>
        <tissue evidence="4">Whole embryos</tissue>
    </source>
</reference>
<keyword evidence="2" id="KW-0732">Signal</keyword>
<dbReference type="InterPro" id="IPR009038">
    <property type="entry name" value="GOLD_dom"/>
</dbReference>
<proteinExistence type="predicted"/>
<dbReference type="GO" id="GO:0016020">
    <property type="term" value="C:membrane"/>
    <property type="evidence" value="ECO:0007669"/>
    <property type="project" value="InterPro"/>
</dbReference>
<feature type="domain" description="GOLD" evidence="3">
    <location>
        <begin position="88"/>
        <end position="225"/>
    </location>
</feature>
<keyword evidence="5" id="KW-1185">Reference proteome</keyword>
<feature type="signal peptide" evidence="2">
    <location>
        <begin position="1"/>
        <end position="21"/>
    </location>
</feature>
<feature type="transmembrane region" description="Helical" evidence="1">
    <location>
        <begin position="243"/>
        <end position="263"/>
    </location>
</feature>
<feature type="chain" id="PRO_5040132097" evidence="2">
    <location>
        <begin position="22"/>
        <end position="266"/>
    </location>
</feature>
<dbReference type="EMBL" id="WJQU01002038">
    <property type="protein sequence ID" value="KAJ6633397.1"/>
    <property type="molecule type" value="Genomic_DNA"/>
</dbReference>
<protein>
    <submittedName>
        <fullName evidence="4">Protein GPR107</fullName>
    </submittedName>
</protein>
<evidence type="ECO:0000256" key="1">
    <source>
        <dbReference type="SAM" id="Phobius"/>
    </source>
</evidence>
<accession>A0A9Q0MME6</accession>
<evidence type="ECO:0000313" key="4">
    <source>
        <dbReference type="EMBL" id="KAJ6633397.1"/>
    </source>
</evidence>